<evidence type="ECO:0000256" key="12">
    <source>
        <dbReference type="ARBA" id="ARBA00023136"/>
    </source>
</evidence>
<dbReference type="GO" id="GO:0012505">
    <property type="term" value="C:endomembrane system"/>
    <property type="evidence" value="ECO:0007669"/>
    <property type="project" value="UniProtKB-SubCell"/>
</dbReference>
<keyword evidence="13" id="KW-0464">Manganese</keyword>
<comment type="cofactor">
    <cofactor evidence="2">
        <name>Mg(2+)</name>
        <dbReference type="ChEBI" id="CHEBI:18420"/>
    </cofactor>
</comment>
<dbReference type="Pfam" id="PF21436">
    <property type="entry name" value="STT3-PglB_core"/>
    <property type="match status" value="1"/>
</dbReference>
<evidence type="ECO:0000256" key="10">
    <source>
        <dbReference type="ARBA" id="ARBA00022842"/>
    </source>
</evidence>
<dbReference type="PANTHER" id="PTHR13872">
    <property type="entry name" value="DOLICHYL-DIPHOSPHOOLIGOSACCHARIDE--PROTEIN GLYCOSYLTRANSFERASE SUBUNIT"/>
    <property type="match status" value="1"/>
</dbReference>
<keyword evidence="12 14" id="KW-0472">Membrane</keyword>
<dbReference type="Gene3D" id="3.40.1380.40">
    <property type="match status" value="1"/>
</dbReference>
<dbReference type="GO" id="GO:0016020">
    <property type="term" value="C:membrane"/>
    <property type="evidence" value="ECO:0007669"/>
    <property type="project" value="InterPro"/>
</dbReference>
<evidence type="ECO:0000256" key="13">
    <source>
        <dbReference type="ARBA" id="ARBA00023211"/>
    </source>
</evidence>
<dbReference type="InterPro" id="IPR048307">
    <property type="entry name" value="STT3_N"/>
</dbReference>
<feature type="domain" description="Oligosaccharyl transferase STT3 N-terminal" evidence="15">
    <location>
        <begin position="69"/>
        <end position="272"/>
    </location>
</feature>
<evidence type="ECO:0008006" key="19">
    <source>
        <dbReference type="Google" id="ProtNLM"/>
    </source>
</evidence>
<feature type="domain" description="STT3/PglB/AglB core" evidence="16">
    <location>
        <begin position="438"/>
        <end position="531"/>
    </location>
</feature>
<reference evidence="17 18" key="1">
    <citation type="submission" date="2020-01" db="EMBL/GenBank/DDBJ databases">
        <title>Bacteria diversity of Porities sp.</title>
        <authorList>
            <person name="Wang G."/>
        </authorList>
    </citation>
    <scope>NUCLEOTIDE SEQUENCE [LARGE SCALE GENOMIC DNA]</scope>
    <source>
        <strain evidence="17 18">R33</strain>
    </source>
</reference>
<feature type="transmembrane region" description="Helical" evidence="14">
    <location>
        <begin position="158"/>
        <end position="175"/>
    </location>
</feature>
<dbReference type="InterPro" id="IPR003674">
    <property type="entry name" value="Oligo_trans_STT3"/>
</dbReference>
<dbReference type="InterPro" id="IPR048999">
    <property type="entry name" value="STT3-PglB_core"/>
</dbReference>
<keyword evidence="10" id="KW-0460">Magnesium</keyword>
<feature type="transmembrane region" description="Helical" evidence="14">
    <location>
        <begin position="211"/>
        <end position="228"/>
    </location>
</feature>
<keyword evidence="8 14" id="KW-0812">Transmembrane</keyword>
<evidence type="ECO:0000256" key="14">
    <source>
        <dbReference type="SAM" id="Phobius"/>
    </source>
</evidence>
<comment type="similarity">
    <text evidence="5">Belongs to the STT3 family.</text>
</comment>
<proteinExistence type="inferred from homology"/>
<evidence type="ECO:0000256" key="2">
    <source>
        <dbReference type="ARBA" id="ARBA00001946"/>
    </source>
</evidence>
<feature type="transmembrane region" description="Helical" evidence="14">
    <location>
        <begin position="339"/>
        <end position="355"/>
    </location>
</feature>
<feature type="transmembrane region" description="Helical" evidence="14">
    <location>
        <begin position="130"/>
        <end position="151"/>
    </location>
</feature>
<dbReference type="EMBL" id="WXYO01000001">
    <property type="protein sequence ID" value="NAS10366.1"/>
    <property type="molecule type" value="Genomic_DNA"/>
</dbReference>
<keyword evidence="11 14" id="KW-1133">Transmembrane helix</keyword>
<dbReference type="Proteomes" id="UP000475249">
    <property type="component" value="Unassembled WGS sequence"/>
</dbReference>
<evidence type="ECO:0000313" key="17">
    <source>
        <dbReference type="EMBL" id="NAS10366.1"/>
    </source>
</evidence>
<feature type="transmembrane region" description="Helical" evidence="14">
    <location>
        <begin position="257"/>
        <end position="274"/>
    </location>
</feature>
<evidence type="ECO:0000256" key="11">
    <source>
        <dbReference type="ARBA" id="ARBA00022989"/>
    </source>
</evidence>
<feature type="transmembrane region" description="Helical" evidence="14">
    <location>
        <begin position="314"/>
        <end position="332"/>
    </location>
</feature>
<name>A0A6L9E6P3_9FLAO</name>
<comment type="pathway">
    <text evidence="4">Protein modification; protein glycosylation.</text>
</comment>
<protein>
    <recommendedName>
        <fullName evidence="19">Dolichyl-diphosphooligosaccharide--protein glycosyltransferase</fullName>
    </recommendedName>
</protein>
<accession>A0A6L9E6P3</accession>
<feature type="transmembrane region" description="Helical" evidence="14">
    <location>
        <begin position="181"/>
        <end position="199"/>
    </location>
</feature>
<dbReference type="RefSeq" id="WP_161433184.1">
    <property type="nucleotide sequence ID" value="NZ_WXYO01000001.1"/>
</dbReference>
<dbReference type="UniPathway" id="UPA00378"/>
<comment type="cofactor">
    <cofactor evidence="1">
        <name>Mn(2+)</name>
        <dbReference type="ChEBI" id="CHEBI:29035"/>
    </cofactor>
</comment>
<evidence type="ECO:0000256" key="1">
    <source>
        <dbReference type="ARBA" id="ARBA00001936"/>
    </source>
</evidence>
<gene>
    <name evidence="17" type="ORF">GTQ38_00010</name>
</gene>
<dbReference type="GO" id="GO:0004576">
    <property type="term" value="F:oligosaccharyl transferase activity"/>
    <property type="evidence" value="ECO:0007669"/>
    <property type="project" value="InterPro"/>
</dbReference>
<evidence type="ECO:0000313" key="18">
    <source>
        <dbReference type="Proteomes" id="UP000475249"/>
    </source>
</evidence>
<evidence type="ECO:0000256" key="3">
    <source>
        <dbReference type="ARBA" id="ARBA00004127"/>
    </source>
</evidence>
<feature type="transmembrane region" description="Helical" evidence="14">
    <location>
        <begin position="389"/>
        <end position="406"/>
    </location>
</feature>
<organism evidence="17 18">
    <name type="scientific">Poritiphilus flavus</name>
    <dbReference type="NCBI Taxonomy" id="2697053"/>
    <lineage>
        <taxon>Bacteria</taxon>
        <taxon>Pseudomonadati</taxon>
        <taxon>Bacteroidota</taxon>
        <taxon>Flavobacteriia</taxon>
        <taxon>Flavobacteriales</taxon>
        <taxon>Flavobacteriaceae</taxon>
        <taxon>Poritiphilus</taxon>
    </lineage>
</organism>
<evidence type="ECO:0000256" key="8">
    <source>
        <dbReference type="ARBA" id="ARBA00022692"/>
    </source>
</evidence>
<sequence length="715" mass="81459">MKTSGNLKPNTQVHPVPKTKDLRKTVRLKSVLTAMALVSIVVLSIFLRYEDFIDWQKNKPLFQYQGEYVMGSLDAYINLQHAKDLSEGTYDSLDEKRNIPNGAERPVIPPLLSLIAVALQKITGLPLSTVALFLPIFLSAFIVPLVYDLALKLNFSRAGAVVAAFFSVISITDIARTRIGFFDTDCLNVVFVLLNSYLFLRFAQAQGKRRLRFLIFAAINTFLFYTFWYNASSIVFLSFLVPLFVSFIFYYPEKNKVYVYGFLILIGSGFVYMMKDEVLSMLNLVLGNNQSSFHLQEVIGELVPVGLTQYMETTYSNSLLFLMILTGLIHFFVKQKRKALFLAVPMVLGLLPFFAGNRFLIFATPILALGIGSFVELLFRVTSRKHVKFVYLACIFIMGLGIFSNYHKITHKIQEVPFIKSKAILDPLQRFTPENANIWTNWGIGHQIHYYLDKNTYADGEFHGEINYYLHFPLAADNFALSANFMRFYGEHGRQGMEKLYALFKTEAKTFGFLKTILSREVEEVSPILSLGLAKGEFPKAQGLATVQEWISFLYPEETEDIYLFLHQIILQSPTWFKQGTVDLETGALNGEAFFQSFARLQKNQNSIFNNEFKLDLNTGQALTRTGGKFSFPNILTLDGQELRKTQLGNRSQRITSSPYTFIWNSNTGYGAIISGDVARTTLMRLFMQENGHGYFEPVSLNTPHYQIWKVKGKR</sequence>
<keyword evidence="18" id="KW-1185">Reference proteome</keyword>
<comment type="caution">
    <text evidence="17">The sequence shown here is derived from an EMBL/GenBank/DDBJ whole genome shotgun (WGS) entry which is preliminary data.</text>
</comment>
<keyword evidence="6" id="KW-0328">Glycosyltransferase</keyword>
<evidence type="ECO:0000256" key="7">
    <source>
        <dbReference type="ARBA" id="ARBA00022679"/>
    </source>
</evidence>
<evidence type="ECO:0000256" key="6">
    <source>
        <dbReference type="ARBA" id="ARBA00022676"/>
    </source>
</evidence>
<evidence type="ECO:0000256" key="9">
    <source>
        <dbReference type="ARBA" id="ARBA00022723"/>
    </source>
</evidence>
<dbReference type="AlphaFoldDB" id="A0A6L9E6P3"/>
<evidence type="ECO:0000256" key="5">
    <source>
        <dbReference type="ARBA" id="ARBA00010810"/>
    </source>
</evidence>
<feature type="transmembrane region" description="Helical" evidence="14">
    <location>
        <begin position="234"/>
        <end position="250"/>
    </location>
</feature>
<dbReference type="GO" id="GO:0046872">
    <property type="term" value="F:metal ion binding"/>
    <property type="evidence" value="ECO:0007669"/>
    <property type="project" value="UniProtKB-KW"/>
</dbReference>
<evidence type="ECO:0000259" key="16">
    <source>
        <dbReference type="Pfam" id="PF21436"/>
    </source>
</evidence>
<evidence type="ECO:0000259" key="15">
    <source>
        <dbReference type="Pfam" id="PF02516"/>
    </source>
</evidence>
<comment type="subcellular location">
    <subcellularLocation>
        <location evidence="3">Endomembrane system</location>
        <topology evidence="3">Multi-pass membrane protein</topology>
    </subcellularLocation>
</comment>
<keyword evidence="9" id="KW-0479">Metal-binding</keyword>
<dbReference type="PANTHER" id="PTHR13872:SF1">
    <property type="entry name" value="DOLICHYL-DIPHOSPHOOLIGOSACCHARIDE--PROTEIN GLYCOSYLTRANSFERASE SUBUNIT STT3B"/>
    <property type="match status" value="1"/>
</dbReference>
<evidence type="ECO:0000256" key="4">
    <source>
        <dbReference type="ARBA" id="ARBA00004922"/>
    </source>
</evidence>
<keyword evidence="7" id="KW-0808">Transferase</keyword>
<feature type="transmembrane region" description="Helical" evidence="14">
    <location>
        <begin position="30"/>
        <end position="49"/>
    </location>
</feature>
<feature type="transmembrane region" description="Helical" evidence="14">
    <location>
        <begin position="361"/>
        <end position="382"/>
    </location>
</feature>
<dbReference type="Pfam" id="PF02516">
    <property type="entry name" value="STT3"/>
    <property type="match status" value="1"/>
</dbReference>